<keyword evidence="3" id="KW-1185">Reference proteome</keyword>
<dbReference type="Proteomes" id="UP000570010">
    <property type="component" value="Unassembled WGS sequence"/>
</dbReference>
<name>A0A6B3VXD7_9BACI</name>
<dbReference type="AlphaFoldDB" id="A0A6B3VXD7"/>
<evidence type="ECO:0000313" key="3">
    <source>
        <dbReference type="Proteomes" id="UP000472971"/>
    </source>
</evidence>
<accession>A0A6B3VXD7</accession>
<proteinExistence type="predicted"/>
<dbReference type="EMBL" id="JACEIO010000009">
    <property type="protein sequence ID" value="MBA4536589.1"/>
    <property type="molecule type" value="Genomic_DNA"/>
</dbReference>
<comment type="caution">
    <text evidence="2">The sequence shown here is derived from an EMBL/GenBank/DDBJ whole genome shotgun (WGS) entry which is preliminary data.</text>
</comment>
<dbReference type="EMBL" id="JAAIWN010000009">
    <property type="protein sequence ID" value="NEY80957.1"/>
    <property type="molecule type" value="Genomic_DNA"/>
</dbReference>
<protein>
    <submittedName>
        <fullName evidence="2">Uncharacterized protein</fullName>
    </submittedName>
</protein>
<sequence length="45" mass="5198">MSTRRNNRLSSREIDIAIEPLEFNTLSFDAACKLFLGGAERRELR</sequence>
<reference evidence="1 4" key="2">
    <citation type="submission" date="2020-07" db="EMBL/GenBank/DDBJ databases">
        <authorList>
            <person name="Feng H."/>
        </authorList>
    </citation>
    <scope>NUCLEOTIDE SEQUENCE [LARGE SCALE GENOMIC DNA]</scope>
    <source>
        <strain evidence="1">S-12</strain>
        <strain evidence="4">s-12</strain>
    </source>
</reference>
<dbReference type="Proteomes" id="UP000472971">
    <property type="component" value="Unassembled WGS sequence"/>
</dbReference>
<dbReference type="RefSeq" id="WP_163240893.1">
    <property type="nucleotide sequence ID" value="NZ_JAAIWN010000009.1"/>
</dbReference>
<gene>
    <name evidence="2" type="ORF">G4D64_05360</name>
    <name evidence="1" type="ORF">H1Z61_05395</name>
</gene>
<organism evidence="2 3">
    <name type="scientific">Bacillus aquiflavi</name>
    <dbReference type="NCBI Taxonomy" id="2672567"/>
    <lineage>
        <taxon>Bacteria</taxon>
        <taxon>Bacillati</taxon>
        <taxon>Bacillota</taxon>
        <taxon>Bacilli</taxon>
        <taxon>Bacillales</taxon>
        <taxon>Bacillaceae</taxon>
        <taxon>Bacillus</taxon>
    </lineage>
</organism>
<evidence type="ECO:0000313" key="2">
    <source>
        <dbReference type="EMBL" id="NEY80957.1"/>
    </source>
</evidence>
<evidence type="ECO:0000313" key="1">
    <source>
        <dbReference type="EMBL" id="MBA4536589.1"/>
    </source>
</evidence>
<reference evidence="2 3" key="1">
    <citation type="submission" date="2020-02" db="EMBL/GenBank/DDBJ databases">
        <title>Bacillus aquiflavi sp. nov., isolated from yellow water of strong flavor Chinese baijiu in Yibin region of China.</title>
        <authorList>
            <person name="Xie J."/>
        </authorList>
    </citation>
    <scope>NUCLEOTIDE SEQUENCE [LARGE SCALE GENOMIC DNA]</scope>
    <source>
        <strain evidence="2 3">3H-10</strain>
    </source>
</reference>
<evidence type="ECO:0000313" key="4">
    <source>
        <dbReference type="Proteomes" id="UP000570010"/>
    </source>
</evidence>